<sequence>MRLTVESVSSLVFDDGTPVRAASAIAAFGDGWLVVQDDATHAAWCRPGSIRPVRVVDPVDGLEEFSAAAGTKHLKPDFEAACPVSLPGTGGVLLLGSGSTSGRMRASLVTLPAATFAVAGLEPVYRDVAAALGLRREQLNLEGACAIGDRLRWFQRGNLAAGTPTASVDVDLAALLTLVTGADPAARVTVGHPRFYDLGAVGGVALAVTDAVALADGRVLVSAAAEDTPNAVDDGPVVGAALALLDDREVLAVAALPAPAGEIHKVEGLAVRATTADGLRLLAVSDDDDPAVASRQLAVRLTW</sequence>
<proteinExistence type="predicted"/>
<accession>A0A919K7X8</accession>
<dbReference type="Pfam" id="PF21851">
    <property type="entry name" value="DUF6910"/>
    <property type="match status" value="1"/>
</dbReference>
<keyword evidence="2" id="KW-1185">Reference proteome</keyword>
<comment type="caution">
    <text evidence="1">The sequence shown here is derived from an EMBL/GenBank/DDBJ whole genome shotgun (WGS) entry which is preliminary data.</text>
</comment>
<evidence type="ECO:0000313" key="2">
    <source>
        <dbReference type="Proteomes" id="UP000636960"/>
    </source>
</evidence>
<evidence type="ECO:0000313" key="1">
    <source>
        <dbReference type="EMBL" id="GIF01714.1"/>
    </source>
</evidence>
<dbReference type="Proteomes" id="UP000636960">
    <property type="component" value="Unassembled WGS sequence"/>
</dbReference>
<dbReference type="AlphaFoldDB" id="A0A919K7X8"/>
<reference evidence="1" key="1">
    <citation type="submission" date="2021-01" db="EMBL/GenBank/DDBJ databases">
        <title>Whole genome shotgun sequence of Actinoplanes rishiriensis NBRC 108556.</title>
        <authorList>
            <person name="Komaki H."/>
            <person name="Tamura T."/>
        </authorList>
    </citation>
    <scope>NUCLEOTIDE SEQUENCE</scope>
    <source>
        <strain evidence="1">NBRC 108556</strain>
    </source>
</reference>
<dbReference type="InterPro" id="IPR053852">
    <property type="entry name" value="DUF6910"/>
</dbReference>
<name>A0A919K7X8_9ACTN</name>
<protein>
    <submittedName>
        <fullName evidence="1">Uncharacterized protein</fullName>
    </submittedName>
</protein>
<dbReference type="EMBL" id="BOMV01000110">
    <property type="protein sequence ID" value="GIF01714.1"/>
    <property type="molecule type" value="Genomic_DNA"/>
</dbReference>
<gene>
    <name evidence="1" type="ORF">Ari01nite_91780</name>
</gene>
<organism evidence="1 2">
    <name type="scientific">Paractinoplanes rishiriensis</name>
    <dbReference type="NCBI Taxonomy" id="1050105"/>
    <lineage>
        <taxon>Bacteria</taxon>
        <taxon>Bacillati</taxon>
        <taxon>Actinomycetota</taxon>
        <taxon>Actinomycetes</taxon>
        <taxon>Micromonosporales</taxon>
        <taxon>Micromonosporaceae</taxon>
        <taxon>Paractinoplanes</taxon>
    </lineage>
</organism>
<dbReference type="RefSeq" id="WP_203790581.1">
    <property type="nucleotide sequence ID" value="NZ_BOMV01000110.1"/>
</dbReference>